<dbReference type="Proteomes" id="UP001549257">
    <property type="component" value="Unassembled WGS sequence"/>
</dbReference>
<gene>
    <name evidence="3" type="ORF">ABIE21_002586</name>
</gene>
<organism evidence="3 4">
    <name type="scientific">Conyzicola nivalis</name>
    <dbReference type="NCBI Taxonomy" id="1477021"/>
    <lineage>
        <taxon>Bacteria</taxon>
        <taxon>Bacillati</taxon>
        <taxon>Actinomycetota</taxon>
        <taxon>Actinomycetes</taxon>
        <taxon>Micrococcales</taxon>
        <taxon>Microbacteriaceae</taxon>
        <taxon>Conyzicola</taxon>
    </lineage>
</organism>
<evidence type="ECO:0000313" key="3">
    <source>
        <dbReference type="EMBL" id="MET4583067.1"/>
    </source>
</evidence>
<accession>A0ABV2QPT5</accession>
<proteinExistence type="predicted"/>
<feature type="domain" description="M23ase beta-sheet core" evidence="2">
    <location>
        <begin position="289"/>
        <end position="388"/>
    </location>
</feature>
<dbReference type="RefSeq" id="WP_354025241.1">
    <property type="nucleotide sequence ID" value="NZ_JBEPSJ010000003.1"/>
</dbReference>
<name>A0ABV2QPT5_9MICO</name>
<dbReference type="SUPFAM" id="SSF51261">
    <property type="entry name" value="Duplicated hybrid motif"/>
    <property type="match status" value="1"/>
</dbReference>
<dbReference type="CDD" id="cd12797">
    <property type="entry name" value="M23_peptidase"/>
    <property type="match status" value="1"/>
</dbReference>
<feature type="region of interest" description="Disordered" evidence="1">
    <location>
        <begin position="18"/>
        <end position="41"/>
    </location>
</feature>
<evidence type="ECO:0000256" key="1">
    <source>
        <dbReference type="SAM" id="MobiDB-lite"/>
    </source>
</evidence>
<comment type="caution">
    <text evidence="3">The sequence shown here is derived from an EMBL/GenBank/DDBJ whole genome shotgun (WGS) entry which is preliminary data.</text>
</comment>
<sequence length="398" mass="40855">MTPEPSVPLTRRQLRAMEAAGTPVPAIPAPPASVASTAPVSSSEPTDVGFFASLPIAVEASMVHLPVESIVGDEPGLAQSPGVAPSLSDDTVTSAPADDPFLLSLFSAPEAAVHPEAIPIVSGKGRIKGSRRVARTERRRVAAEPKLRVKKLPRSKRTTTTGTPKRGPASTLLSIGAMLFSGALLVGTTVPANAFITFESGPSASGEAATVASAPAQTVEVAADATVGAVARDAFTVTSYSEVLKAKYGTRIYTFAPTSGSVRWPFPYATPISSGYGDRVAPCRGCSSHHNGVDFTPGSGTPIYAIADGVVTQSQFSGSFGQHVYLDHVINGKKVESIYGHMIGGSSPLVAGQTVKVGDLIGLVGSTGASTGAHLHLEIHVDGVVLDPFAWLQANAVS</sequence>
<evidence type="ECO:0000259" key="2">
    <source>
        <dbReference type="Pfam" id="PF01551"/>
    </source>
</evidence>
<reference evidence="3 4" key="1">
    <citation type="submission" date="2024-06" db="EMBL/GenBank/DDBJ databases">
        <title>Sorghum-associated microbial communities from plants grown in Nebraska, USA.</title>
        <authorList>
            <person name="Schachtman D."/>
        </authorList>
    </citation>
    <scope>NUCLEOTIDE SEQUENCE [LARGE SCALE GENOMIC DNA]</scope>
    <source>
        <strain evidence="3 4">2857</strain>
    </source>
</reference>
<dbReference type="InterPro" id="IPR016047">
    <property type="entry name" value="M23ase_b-sheet_dom"/>
</dbReference>
<dbReference type="PANTHER" id="PTHR21666:SF270">
    <property type="entry name" value="MUREIN HYDROLASE ACTIVATOR ENVC"/>
    <property type="match status" value="1"/>
</dbReference>
<dbReference type="GO" id="GO:0016787">
    <property type="term" value="F:hydrolase activity"/>
    <property type="evidence" value="ECO:0007669"/>
    <property type="project" value="UniProtKB-KW"/>
</dbReference>
<dbReference type="InterPro" id="IPR050570">
    <property type="entry name" value="Cell_wall_metabolism_enzyme"/>
</dbReference>
<protein>
    <submittedName>
        <fullName evidence="3">Murein DD-endopeptidase MepM/ murein hydrolase activator NlpD</fullName>
    </submittedName>
</protein>
<evidence type="ECO:0000313" key="4">
    <source>
        <dbReference type="Proteomes" id="UP001549257"/>
    </source>
</evidence>
<feature type="compositionally biased region" description="Low complexity" evidence="1">
    <location>
        <begin position="32"/>
        <end position="41"/>
    </location>
</feature>
<keyword evidence="4" id="KW-1185">Reference proteome</keyword>
<keyword evidence="3" id="KW-0378">Hydrolase</keyword>
<dbReference type="Pfam" id="PF01551">
    <property type="entry name" value="Peptidase_M23"/>
    <property type="match status" value="1"/>
</dbReference>
<dbReference type="Gene3D" id="2.70.70.10">
    <property type="entry name" value="Glucose Permease (Domain IIA)"/>
    <property type="match status" value="1"/>
</dbReference>
<dbReference type="PANTHER" id="PTHR21666">
    <property type="entry name" value="PEPTIDASE-RELATED"/>
    <property type="match status" value="1"/>
</dbReference>
<dbReference type="EMBL" id="JBEPSJ010000003">
    <property type="protein sequence ID" value="MET4583067.1"/>
    <property type="molecule type" value="Genomic_DNA"/>
</dbReference>
<dbReference type="InterPro" id="IPR011055">
    <property type="entry name" value="Dup_hybrid_motif"/>
</dbReference>